<comment type="caution">
    <text evidence="10">The sequence shown here is derived from an EMBL/GenBank/DDBJ whole genome shotgun (WGS) entry which is preliminary data.</text>
</comment>
<reference evidence="10 11" key="1">
    <citation type="journal article" date="2017" name="Front. Microbiol.">
        <title>Genomic Characterization of Dairy Associated Leuconostoc Species and Diversity of Leuconostocs in Undefined Mixed Mesophilic Starter Cultures.</title>
        <authorList>
            <person name="Frantzen C.A."/>
            <person name="Kot W."/>
            <person name="Pedersen T.B."/>
            <person name="Ardo Y.M."/>
            <person name="Broadbent J.R."/>
            <person name="Neve H."/>
            <person name="Hansen L.H."/>
            <person name="Dal Bello F."/>
            <person name="Ostlie H.M."/>
            <person name="Kleppen H.P."/>
            <person name="Vogensen F.K."/>
            <person name="Holo H."/>
        </authorList>
    </citation>
    <scope>NUCLEOTIDE SEQUENCE [LARGE SCALE GENOMIC DNA]</scope>
    <source>
        <strain evidence="10 11">LMGCF08</strain>
    </source>
</reference>
<accession>A0A1X0VCS0</accession>
<evidence type="ECO:0000313" key="10">
    <source>
        <dbReference type="EMBL" id="ORI97481.1"/>
    </source>
</evidence>
<keyword evidence="5 10" id="KW-0418">Kinase</keyword>
<dbReference type="STRING" id="33968.BMS77_08585"/>
<dbReference type="PANTHER" id="PTHR12358:SF54">
    <property type="entry name" value="SPHINGOSINE KINASE RELATED PROTEIN"/>
    <property type="match status" value="1"/>
</dbReference>
<dbReference type="AlphaFoldDB" id="A0A1X0VCS0"/>
<proteinExistence type="inferred from homology"/>
<dbReference type="InterPro" id="IPR045540">
    <property type="entry name" value="YegS/DAGK_C"/>
</dbReference>
<keyword evidence="7" id="KW-0594">Phospholipid biosynthesis</keyword>
<dbReference type="InterPro" id="IPR016064">
    <property type="entry name" value="NAD/diacylglycerol_kinase_sf"/>
</dbReference>
<dbReference type="Proteomes" id="UP000192288">
    <property type="component" value="Unassembled WGS sequence"/>
</dbReference>
<evidence type="ECO:0000256" key="7">
    <source>
        <dbReference type="ARBA" id="ARBA00023209"/>
    </source>
</evidence>
<dbReference type="SMART" id="SM00046">
    <property type="entry name" value="DAGKc"/>
    <property type="match status" value="1"/>
</dbReference>
<dbReference type="InterPro" id="IPR050187">
    <property type="entry name" value="Lipid_Phosphate_FormReg"/>
</dbReference>
<evidence type="ECO:0000259" key="9">
    <source>
        <dbReference type="PROSITE" id="PS50146"/>
    </source>
</evidence>
<evidence type="ECO:0000256" key="8">
    <source>
        <dbReference type="ARBA" id="ARBA00023264"/>
    </source>
</evidence>
<dbReference type="PROSITE" id="PS50146">
    <property type="entry name" value="DAGK"/>
    <property type="match status" value="1"/>
</dbReference>
<evidence type="ECO:0000256" key="5">
    <source>
        <dbReference type="ARBA" id="ARBA00022777"/>
    </source>
</evidence>
<protein>
    <submittedName>
        <fullName evidence="10">Sphingosine kinase</fullName>
    </submittedName>
</protein>
<comment type="cofactor">
    <cofactor evidence="1">
        <name>Mg(2+)</name>
        <dbReference type="ChEBI" id="CHEBI:18420"/>
    </cofactor>
</comment>
<dbReference type="PANTHER" id="PTHR12358">
    <property type="entry name" value="SPHINGOSINE KINASE"/>
    <property type="match status" value="1"/>
</dbReference>
<gene>
    <name evidence="10" type="ORF">BMR96_07025</name>
</gene>
<name>A0A1X0VCS0_LEUPS</name>
<dbReference type="Pfam" id="PF00781">
    <property type="entry name" value="DAGK_cat"/>
    <property type="match status" value="1"/>
</dbReference>
<dbReference type="EMBL" id="MPLS01000024">
    <property type="protein sequence ID" value="ORI97481.1"/>
    <property type="molecule type" value="Genomic_DNA"/>
</dbReference>
<keyword evidence="8" id="KW-1208">Phospholipid metabolism</keyword>
<dbReference type="InterPro" id="IPR017438">
    <property type="entry name" value="ATP-NAD_kinase_N"/>
</dbReference>
<keyword evidence="6" id="KW-0067">ATP-binding</keyword>
<keyword evidence="7" id="KW-0444">Lipid biosynthesis</keyword>
<evidence type="ECO:0000256" key="1">
    <source>
        <dbReference type="ARBA" id="ARBA00001946"/>
    </source>
</evidence>
<dbReference type="Pfam" id="PF19279">
    <property type="entry name" value="YegS_C"/>
    <property type="match status" value="1"/>
</dbReference>
<dbReference type="SUPFAM" id="SSF111331">
    <property type="entry name" value="NAD kinase/diacylglycerol kinase-like"/>
    <property type="match status" value="1"/>
</dbReference>
<comment type="similarity">
    <text evidence="2">Belongs to the diacylglycerol/lipid kinase family.</text>
</comment>
<evidence type="ECO:0000256" key="3">
    <source>
        <dbReference type="ARBA" id="ARBA00022679"/>
    </source>
</evidence>
<dbReference type="GO" id="GO:0008654">
    <property type="term" value="P:phospholipid biosynthetic process"/>
    <property type="evidence" value="ECO:0007669"/>
    <property type="project" value="UniProtKB-KW"/>
</dbReference>
<feature type="domain" description="DAGKc" evidence="9">
    <location>
        <begin position="1"/>
        <end position="134"/>
    </location>
</feature>
<dbReference type="Gene3D" id="2.60.200.40">
    <property type="match status" value="1"/>
</dbReference>
<evidence type="ECO:0000313" key="11">
    <source>
        <dbReference type="Proteomes" id="UP000192288"/>
    </source>
</evidence>
<evidence type="ECO:0000256" key="4">
    <source>
        <dbReference type="ARBA" id="ARBA00022741"/>
    </source>
</evidence>
<sequence length="311" mass="34472">MPQFYVINNPLAGSGRHQETISTIKSQLTFVSWQDTTFAGQATRIAKKLAKDLPDIPSDNVILAIGGDGTLNEVLNGLLKFKRRNPLPIAYLPNGSGNDFARAAQLGDANESLSRLAKIRSSQLLTVGKIVGDAPKKQTRYFVNNLGIGFDAAVVSQTNHDKWKARLNKIGLGSLSYLFSVLKVFTNQKSFPVTINSGDDYLNFPRVFLLTLTNHAYFGGGIAILPEAKLTTFGLDLVIAEKMSFAEFVAMFLALKRNGRHLKFKKVHHIKMSQNASIHVRDIQPGQVDGEELGNGSYDFQLKFEHYPFWI</sequence>
<evidence type="ECO:0000256" key="6">
    <source>
        <dbReference type="ARBA" id="ARBA00022840"/>
    </source>
</evidence>
<dbReference type="RefSeq" id="WP_036068054.1">
    <property type="nucleotide sequence ID" value="NZ_MPLS01000024.1"/>
</dbReference>
<evidence type="ECO:0000256" key="2">
    <source>
        <dbReference type="ARBA" id="ARBA00005983"/>
    </source>
</evidence>
<dbReference type="GO" id="GO:0016301">
    <property type="term" value="F:kinase activity"/>
    <property type="evidence" value="ECO:0007669"/>
    <property type="project" value="UniProtKB-KW"/>
</dbReference>
<dbReference type="InterPro" id="IPR001206">
    <property type="entry name" value="Diacylglycerol_kinase_cat_dom"/>
</dbReference>
<organism evidence="10 11">
    <name type="scientific">Leuconostoc pseudomesenteroides</name>
    <dbReference type="NCBI Taxonomy" id="33968"/>
    <lineage>
        <taxon>Bacteria</taxon>
        <taxon>Bacillati</taxon>
        <taxon>Bacillota</taxon>
        <taxon>Bacilli</taxon>
        <taxon>Lactobacillales</taxon>
        <taxon>Lactobacillaceae</taxon>
        <taxon>Leuconostoc</taxon>
    </lineage>
</organism>
<keyword evidence="3" id="KW-0808">Transferase</keyword>
<keyword evidence="7" id="KW-0443">Lipid metabolism</keyword>
<dbReference type="GO" id="GO:0005524">
    <property type="term" value="F:ATP binding"/>
    <property type="evidence" value="ECO:0007669"/>
    <property type="project" value="UniProtKB-KW"/>
</dbReference>
<keyword evidence="4" id="KW-0547">Nucleotide-binding</keyword>
<dbReference type="Gene3D" id="3.40.50.10330">
    <property type="entry name" value="Probable inorganic polyphosphate/atp-NAD kinase, domain 1"/>
    <property type="match status" value="1"/>
</dbReference>